<dbReference type="PANTHER" id="PTHR36504:SF1">
    <property type="entry name" value="LIPOPOLYSACCHARIDE EXPORT SYSTEM PROTEIN LPTA"/>
    <property type="match status" value="1"/>
</dbReference>
<comment type="function">
    <text evidence="4">Involved in the assembly of lipopolysaccharide (LPS). Required for the translocation of LPS from the inner membrane to the outer membrane.</text>
</comment>
<dbReference type="InterPro" id="IPR005653">
    <property type="entry name" value="OstA-like_N"/>
</dbReference>
<gene>
    <name evidence="4 7" type="primary">lptA</name>
    <name evidence="7" type="ORF">H0484_07960</name>
</gene>
<dbReference type="EMBL" id="JACDXW010000003">
    <property type="protein sequence ID" value="MCB5363682.1"/>
    <property type="molecule type" value="Genomic_DNA"/>
</dbReference>
<evidence type="ECO:0000313" key="8">
    <source>
        <dbReference type="Proteomes" id="UP000776983"/>
    </source>
</evidence>
<sequence length="198" mass="21430" precursor="true">MNLNLRPTLLSWLALLPILLLCAQPALAQTNAPENEPDTLILSDTLEYDDLKKQSIFTGNVVMTRGLMTLNADRLVMREDKQGFQHGTATVTGSPRVVIRQENPEKFEIIIARGLRAEYNGQTDEIDLIGQATVTKYVCGQPFDTISGERVKYNQRNSTYNASGGPQSAAAGGRVRSLATPSAKAEAAAAACKDAPKP</sequence>
<organism evidence="7 8">
    <name type="scientific">Mesopusillimonas faecipullorum</name>
    <dbReference type="NCBI Taxonomy" id="2755040"/>
    <lineage>
        <taxon>Bacteria</taxon>
        <taxon>Pseudomonadati</taxon>
        <taxon>Pseudomonadota</taxon>
        <taxon>Betaproteobacteria</taxon>
        <taxon>Burkholderiales</taxon>
        <taxon>Alcaligenaceae</taxon>
        <taxon>Mesopusillimonas</taxon>
    </lineage>
</organism>
<keyword evidence="2 4" id="KW-0732">Signal</keyword>
<comment type="similarity">
    <text evidence="4">Belongs to the LptA family.</text>
</comment>
<dbReference type="Pfam" id="PF03968">
    <property type="entry name" value="LptD_N"/>
    <property type="match status" value="1"/>
</dbReference>
<feature type="compositionally biased region" description="Low complexity" evidence="5">
    <location>
        <begin position="162"/>
        <end position="177"/>
    </location>
</feature>
<evidence type="ECO:0000259" key="6">
    <source>
        <dbReference type="Pfam" id="PF03968"/>
    </source>
</evidence>
<feature type="signal peptide" evidence="4">
    <location>
        <begin position="1"/>
        <end position="28"/>
    </location>
</feature>
<evidence type="ECO:0000256" key="1">
    <source>
        <dbReference type="ARBA" id="ARBA00022448"/>
    </source>
</evidence>
<dbReference type="InterPro" id="IPR052037">
    <property type="entry name" value="LPS_export_LptA"/>
</dbReference>
<dbReference type="RefSeq" id="WP_226954056.1">
    <property type="nucleotide sequence ID" value="NZ_JACDXW010000003.1"/>
</dbReference>
<comment type="subunit">
    <text evidence="4">Component of the lipopolysaccharide transport and assembly complex.</text>
</comment>
<dbReference type="HAMAP" id="MF_01914">
    <property type="entry name" value="LPS_assembly_LptA"/>
    <property type="match status" value="1"/>
</dbReference>
<comment type="caution">
    <text evidence="7">The sequence shown here is derived from an EMBL/GenBank/DDBJ whole genome shotgun (WGS) entry which is preliminary data.</text>
</comment>
<dbReference type="Proteomes" id="UP000776983">
    <property type="component" value="Unassembled WGS sequence"/>
</dbReference>
<dbReference type="PANTHER" id="PTHR36504">
    <property type="entry name" value="LIPOPOLYSACCHARIDE EXPORT SYSTEM PROTEIN LPTA"/>
    <property type="match status" value="1"/>
</dbReference>
<accession>A0ABS8CCC5</accession>
<dbReference type="NCBIfam" id="TIGR03002">
    <property type="entry name" value="outer_YhbN_LptA"/>
    <property type="match status" value="1"/>
</dbReference>
<name>A0ABS8CCC5_9BURK</name>
<protein>
    <recommendedName>
        <fullName evidence="4">Lipopolysaccharide export system protein LptA</fullName>
    </recommendedName>
</protein>
<keyword evidence="1 4" id="KW-0813">Transport</keyword>
<comment type="subcellular location">
    <subcellularLocation>
        <location evidence="4">Periplasm</location>
    </subcellularLocation>
</comment>
<proteinExistence type="inferred from homology"/>
<dbReference type="Gene3D" id="2.60.450.10">
    <property type="entry name" value="Lipopolysaccharide (LPS) transport protein A like domain"/>
    <property type="match status" value="1"/>
</dbReference>
<evidence type="ECO:0000256" key="3">
    <source>
        <dbReference type="ARBA" id="ARBA00022764"/>
    </source>
</evidence>
<keyword evidence="8" id="KW-1185">Reference proteome</keyword>
<feature type="region of interest" description="Disordered" evidence="5">
    <location>
        <begin position="158"/>
        <end position="177"/>
    </location>
</feature>
<dbReference type="InterPro" id="IPR014340">
    <property type="entry name" value="LptA"/>
</dbReference>
<keyword evidence="3 4" id="KW-0574">Periplasm</keyword>
<evidence type="ECO:0000256" key="5">
    <source>
        <dbReference type="SAM" id="MobiDB-lite"/>
    </source>
</evidence>
<evidence type="ECO:0000256" key="4">
    <source>
        <dbReference type="HAMAP-Rule" id="MF_01914"/>
    </source>
</evidence>
<feature type="domain" description="Organic solvent tolerance-like N-terminal" evidence="6">
    <location>
        <begin position="41"/>
        <end position="156"/>
    </location>
</feature>
<evidence type="ECO:0000313" key="7">
    <source>
        <dbReference type="EMBL" id="MCB5363682.1"/>
    </source>
</evidence>
<reference evidence="7 8" key="1">
    <citation type="submission" date="2020-07" db="EMBL/GenBank/DDBJ databases">
        <title>Pusillimonas sp. nov., isolated from poultry manure in Taiwan.</title>
        <authorList>
            <person name="Lin S.-Y."/>
            <person name="Tang Y.-S."/>
            <person name="Young C.-C."/>
        </authorList>
    </citation>
    <scope>NUCLEOTIDE SEQUENCE [LARGE SCALE GENOMIC DNA]</scope>
    <source>
        <strain evidence="7 8">CC-YST705</strain>
    </source>
</reference>
<feature type="chain" id="PRO_5044919883" description="Lipopolysaccharide export system protein LptA" evidence="4">
    <location>
        <begin position="29"/>
        <end position="198"/>
    </location>
</feature>
<evidence type="ECO:0000256" key="2">
    <source>
        <dbReference type="ARBA" id="ARBA00022729"/>
    </source>
</evidence>